<dbReference type="InterPro" id="IPR047663">
    <property type="entry name" value="Transcription_antiterm_LoaP"/>
</dbReference>
<protein>
    <submittedName>
        <fullName evidence="5">Antiterminator LoaP</fullName>
    </submittedName>
</protein>
<organism evidence="5 6">
    <name type="scientific">Paenibacillus dendrobii</name>
    <dbReference type="NCBI Taxonomy" id="2691084"/>
    <lineage>
        <taxon>Bacteria</taxon>
        <taxon>Bacillati</taxon>
        <taxon>Bacillota</taxon>
        <taxon>Bacilli</taxon>
        <taxon>Bacillales</taxon>
        <taxon>Paenibacillaceae</taxon>
        <taxon>Paenibacillus</taxon>
    </lineage>
</organism>
<dbReference type="InterPro" id="IPR014722">
    <property type="entry name" value="Rib_uL2_dom2"/>
</dbReference>
<evidence type="ECO:0000256" key="2">
    <source>
        <dbReference type="ARBA" id="ARBA00023015"/>
    </source>
</evidence>
<dbReference type="Gene3D" id="3.30.70.940">
    <property type="entry name" value="NusG, N-terminal domain"/>
    <property type="match status" value="1"/>
</dbReference>
<proteinExistence type="predicted"/>
<dbReference type="AlphaFoldDB" id="A0A7X3IJZ7"/>
<dbReference type="PANTHER" id="PTHR30265">
    <property type="entry name" value="RHO-INTERACTING TRANSCRIPTION TERMINATION FACTOR NUSG"/>
    <property type="match status" value="1"/>
</dbReference>
<gene>
    <name evidence="5" type="primary">loaP</name>
    <name evidence="5" type="ORF">GRF59_17265</name>
</gene>
<evidence type="ECO:0000313" key="5">
    <source>
        <dbReference type="EMBL" id="MWV45374.1"/>
    </source>
</evidence>
<reference evidence="5 6" key="1">
    <citation type="submission" date="2019-12" db="EMBL/GenBank/DDBJ databases">
        <title>Paenibacillus sp. nov., an endophytic bacterium isolated from the stem of Dendrobium.</title>
        <authorList>
            <person name="Zhao R."/>
        </authorList>
    </citation>
    <scope>NUCLEOTIDE SEQUENCE [LARGE SCALE GENOMIC DNA]</scope>
    <source>
        <strain evidence="5 6">HJL G12</strain>
    </source>
</reference>
<feature type="domain" description="NusG-like N-terminal" evidence="4">
    <location>
        <begin position="1"/>
        <end position="82"/>
    </location>
</feature>
<name>A0A7X3IJZ7_9BACL</name>
<keyword evidence="1" id="KW-0889">Transcription antitermination</keyword>
<dbReference type="InterPro" id="IPR043425">
    <property type="entry name" value="NusG-like"/>
</dbReference>
<dbReference type="InterPro" id="IPR006645">
    <property type="entry name" value="NGN-like_dom"/>
</dbReference>
<evidence type="ECO:0000313" key="6">
    <source>
        <dbReference type="Proteomes" id="UP000460318"/>
    </source>
</evidence>
<keyword evidence="2" id="KW-0805">Transcription regulation</keyword>
<dbReference type="GO" id="GO:0006354">
    <property type="term" value="P:DNA-templated transcription elongation"/>
    <property type="evidence" value="ECO:0007669"/>
    <property type="project" value="InterPro"/>
</dbReference>
<evidence type="ECO:0000256" key="3">
    <source>
        <dbReference type="ARBA" id="ARBA00023163"/>
    </source>
</evidence>
<dbReference type="NCBIfam" id="NF033641">
    <property type="entry name" value="antiterm_LoaP"/>
    <property type="match status" value="1"/>
</dbReference>
<keyword evidence="3" id="KW-0804">Transcription</keyword>
<dbReference type="SUPFAM" id="SSF82679">
    <property type="entry name" value="N-utilization substance G protein NusG, N-terminal domain"/>
    <property type="match status" value="1"/>
</dbReference>
<keyword evidence="6" id="KW-1185">Reference proteome</keyword>
<dbReference type="GO" id="GO:0031564">
    <property type="term" value="P:transcription antitermination"/>
    <property type="evidence" value="ECO:0007669"/>
    <property type="project" value="UniProtKB-KW"/>
</dbReference>
<evidence type="ECO:0000259" key="4">
    <source>
        <dbReference type="Pfam" id="PF02357"/>
    </source>
</evidence>
<dbReference type="Proteomes" id="UP000460318">
    <property type="component" value="Unassembled WGS sequence"/>
</dbReference>
<sequence>MAWYVLFVKSGFESQVKHWLDARFDGNLLYSIIPKRKVPEKKRGQEYHVVKPLFPGYVFVETKMNFSTYYRLKENSLIYQTLNYNNLKDRNMKSIDTLLIDNQLEKLDESYFFKEIPMEEMFVVLNLINQDDTIEYSQVCVDNSNFVVRAGPLKGMERFIKKIDKHKKRAKVLLTILGAELLIDFGIEIL</sequence>
<dbReference type="RefSeq" id="WP_160498933.1">
    <property type="nucleotide sequence ID" value="NZ_WUBI01000002.1"/>
</dbReference>
<dbReference type="CDD" id="cd08000">
    <property type="entry name" value="NGN"/>
    <property type="match status" value="1"/>
</dbReference>
<dbReference type="Pfam" id="PF02357">
    <property type="entry name" value="NusG"/>
    <property type="match status" value="1"/>
</dbReference>
<dbReference type="EMBL" id="WUBI01000002">
    <property type="protein sequence ID" value="MWV45374.1"/>
    <property type="molecule type" value="Genomic_DNA"/>
</dbReference>
<comment type="caution">
    <text evidence="5">The sequence shown here is derived from an EMBL/GenBank/DDBJ whole genome shotgun (WGS) entry which is preliminary data.</text>
</comment>
<dbReference type="PANTHER" id="PTHR30265:SF4">
    <property type="entry name" value="KOW MOTIF FAMILY PROTEIN, EXPRESSED"/>
    <property type="match status" value="1"/>
</dbReference>
<evidence type="ECO:0000256" key="1">
    <source>
        <dbReference type="ARBA" id="ARBA00022814"/>
    </source>
</evidence>
<dbReference type="Gene3D" id="2.30.30.30">
    <property type="match status" value="1"/>
</dbReference>
<dbReference type="InterPro" id="IPR036735">
    <property type="entry name" value="NGN_dom_sf"/>
</dbReference>
<accession>A0A7X3IJZ7</accession>